<dbReference type="NCBIfam" id="NF000592">
    <property type="entry name" value="PRK00013.1"/>
    <property type="match status" value="1"/>
</dbReference>
<comment type="caution">
    <text evidence="9">The sequence shown here is derived from an EMBL/GenBank/DDBJ whole genome shotgun (WGS) entry which is preliminary data.</text>
</comment>
<evidence type="ECO:0000256" key="3">
    <source>
        <dbReference type="ARBA" id="ARBA00022741"/>
    </source>
</evidence>
<evidence type="ECO:0000256" key="5">
    <source>
        <dbReference type="ARBA" id="ARBA00023186"/>
    </source>
</evidence>
<evidence type="ECO:0000256" key="4">
    <source>
        <dbReference type="ARBA" id="ARBA00022840"/>
    </source>
</evidence>
<dbReference type="Gene3D" id="3.30.260.10">
    <property type="entry name" value="TCP-1-like chaperonin intermediate domain"/>
    <property type="match status" value="1"/>
</dbReference>
<dbReference type="PANTHER" id="PTHR45633">
    <property type="entry name" value="60 KDA HEAT SHOCK PROTEIN, MITOCHONDRIAL"/>
    <property type="match status" value="1"/>
</dbReference>
<dbReference type="FunFam" id="3.50.7.10:FF:000001">
    <property type="entry name" value="60 kDa chaperonin"/>
    <property type="match status" value="1"/>
</dbReference>
<organism evidence="9 10">
    <name type="scientific">Marinobacter confluentis</name>
    <dbReference type="NCBI Taxonomy" id="1697557"/>
    <lineage>
        <taxon>Bacteria</taxon>
        <taxon>Pseudomonadati</taxon>
        <taxon>Pseudomonadota</taxon>
        <taxon>Gammaproteobacteria</taxon>
        <taxon>Pseudomonadales</taxon>
        <taxon>Marinobacteraceae</taxon>
        <taxon>Marinobacter</taxon>
    </lineage>
</organism>
<dbReference type="Gene3D" id="1.10.560.10">
    <property type="entry name" value="GroEL-like equatorial domain"/>
    <property type="match status" value="1"/>
</dbReference>
<comment type="subunit">
    <text evidence="8">Forms a cylinder of 14 subunits composed of two heptameric rings stacked back-to-back. Interacts with the co-chaperonin GroES.</text>
</comment>
<dbReference type="InterPro" id="IPR002423">
    <property type="entry name" value="Cpn60/GroEL/TCP-1"/>
</dbReference>
<dbReference type="NCBIfam" id="TIGR02348">
    <property type="entry name" value="GroEL"/>
    <property type="match status" value="1"/>
</dbReference>
<dbReference type="InterPro" id="IPR027413">
    <property type="entry name" value="GROEL-like_equatorial_sf"/>
</dbReference>
<evidence type="ECO:0000256" key="1">
    <source>
        <dbReference type="ARBA" id="ARBA00006607"/>
    </source>
</evidence>
<dbReference type="NCBIfam" id="NF009487">
    <property type="entry name" value="PRK12849.1"/>
    <property type="match status" value="1"/>
</dbReference>
<dbReference type="GO" id="GO:0042026">
    <property type="term" value="P:protein refolding"/>
    <property type="evidence" value="ECO:0007669"/>
    <property type="project" value="InterPro"/>
</dbReference>
<keyword evidence="6" id="KW-0413">Isomerase</keyword>
<dbReference type="NCBIfam" id="NF009489">
    <property type="entry name" value="PRK12851.1"/>
    <property type="match status" value="1"/>
</dbReference>
<dbReference type="GO" id="GO:0140662">
    <property type="term" value="F:ATP-dependent protein folding chaperone"/>
    <property type="evidence" value="ECO:0007669"/>
    <property type="project" value="InterPro"/>
</dbReference>
<dbReference type="Pfam" id="PF00118">
    <property type="entry name" value="Cpn60_TCP1"/>
    <property type="match status" value="1"/>
</dbReference>
<dbReference type="SUPFAM" id="SSF54849">
    <property type="entry name" value="GroEL-intermediate domain like"/>
    <property type="match status" value="1"/>
</dbReference>
<proteinExistence type="inferred from homology"/>
<dbReference type="PRINTS" id="PR00298">
    <property type="entry name" value="CHAPERONIN60"/>
</dbReference>
<evidence type="ECO:0000313" key="10">
    <source>
        <dbReference type="Proteomes" id="UP000298325"/>
    </source>
</evidence>
<dbReference type="Proteomes" id="UP000298325">
    <property type="component" value="Unassembled WGS sequence"/>
</dbReference>
<dbReference type="InterPro" id="IPR018370">
    <property type="entry name" value="Chaperonin_Cpn60_CS"/>
</dbReference>
<dbReference type="SUPFAM" id="SSF52029">
    <property type="entry name" value="GroEL apical domain-like"/>
    <property type="match status" value="1"/>
</dbReference>
<dbReference type="RefSeq" id="WP_135803453.1">
    <property type="nucleotide sequence ID" value="NZ_SRPF01000003.1"/>
</dbReference>
<dbReference type="SUPFAM" id="SSF48592">
    <property type="entry name" value="GroEL equatorial domain-like"/>
    <property type="match status" value="1"/>
</dbReference>
<evidence type="ECO:0000256" key="7">
    <source>
        <dbReference type="RuleBase" id="RU000418"/>
    </source>
</evidence>
<accession>A0A4Z1CFY9</accession>
<reference evidence="9 10" key="1">
    <citation type="submission" date="2019-04" db="EMBL/GenBank/DDBJ databases">
        <authorList>
            <person name="Park S."/>
            <person name="Yoon J.-H."/>
        </authorList>
    </citation>
    <scope>NUCLEOTIDE SEQUENCE [LARGE SCALE GENOMIC DNA]</scope>
    <source>
        <strain evidence="9 10">HJM-18</strain>
    </source>
</reference>
<dbReference type="CDD" id="cd03344">
    <property type="entry name" value="GroEL"/>
    <property type="match status" value="1"/>
</dbReference>
<dbReference type="Gene3D" id="3.50.7.10">
    <property type="entry name" value="GroEL"/>
    <property type="match status" value="1"/>
</dbReference>
<name>A0A4Z1CFY9_9GAMM</name>
<dbReference type="EMBL" id="SRPF01000003">
    <property type="protein sequence ID" value="TGN39144.1"/>
    <property type="molecule type" value="Genomic_DNA"/>
</dbReference>
<evidence type="ECO:0000256" key="8">
    <source>
        <dbReference type="RuleBase" id="RU000419"/>
    </source>
</evidence>
<dbReference type="InterPro" id="IPR001844">
    <property type="entry name" value="Cpn60/GroEL"/>
</dbReference>
<dbReference type="PROSITE" id="PS00296">
    <property type="entry name" value="CHAPERONINS_CPN60"/>
    <property type="match status" value="1"/>
</dbReference>
<keyword evidence="4" id="KW-0067">ATP-binding</keyword>
<dbReference type="InterPro" id="IPR027410">
    <property type="entry name" value="TCP-1-like_intermed_sf"/>
</dbReference>
<comment type="similarity">
    <text evidence="1 7">Belongs to the chaperonin (HSP60) family.</text>
</comment>
<keyword evidence="2" id="KW-0963">Cytoplasm</keyword>
<dbReference type="NCBIfam" id="NF009488">
    <property type="entry name" value="PRK12850.1"/>
    <property type="match status" value="1"/>
</dbReference>
<evidence type="ECO:0000256" key="6">
    <source>
        <dbReference type="ARBA" id="ARBA00023235"/>
    </source>
</evidence>
<gene>
    <name evidence="9" type="primary">groL</name>
    <name evidence="9" type="ORF">E5Q11_10840</name>
</gene>
<dbReference type="OrthoDB" id="5918377at2"/>
<sequence>MSAKHIQFNQEARNSLLRGINTLGDAVKATLGPCGRHVVISKKDRLPYVTKDGVSVAKETELPDEIEDTGARLARNVASRVNEEVGDGTTTATVLAQALMNEGMRAVAANMSPVAIKRGIEWATKDAVSALNGMSRPCDEPESIRRIATISANGDTAVGEMIAEAMNEIGSEGVITVEDGTSLDLELKLVKGMQFDRGYASPHFINDHKSMTVDLEDPLILPIDGKFDSFNDLVPLLEAVGKGRRPLLVIAEEFEHDTLPTLIVNHMKGRVKVAAVKSPGFGERRKNMIADIAVLTGAELVSAELGVAIADLQEPDLGSARRVVISQDTCTIIDGAGDSEAISDRIDQIRQQIPDAFSDYDREKLMQRKARLSGGIGVIKVGAATEVELEERKDRIGDAIQATRAAVEEGYVPGGGVALIRVIEKMRPPTQLTPDEAAGYALTIRALEAPLSTIAENAGLVPGVIIENIRGGELDYGLNAATGNIESLFDAGIIDPTKVTRLALQTASSLATLLITTEVLLVEHGQVEEGHQHAH</sequence>
<dbReference type="GO" id="GO:0016853">
    <property type="term" value="F:isomerase activity"/>
    <property type="evidence" value="ECO:0007669"/>
    <property type="project" value="UniProtKB-KW"/>
</dbReference>
<keyword evidence="3" id="KW-0547">Nucleotide-binding</keyword>
<keyword evidence="10" id="KW-1185">Reference proteome</keyword>
<dbReference type="GO" id="GO:0005524">
    <property type="term" value="F:ATP binding"/>
    <property type="evidence" value="ECO:0007669"/>
    <property type="project" value="UniProtKB-KW"/>
</dbReference>
<dbReference type="AlphaFoldDB" id="A0A4Z1CFY9"/>
<dbReference type="InterPro" id="IPR027409">
    <property type="entry name" value="GroEL-like_apical_dom_sf"/>
</dbReference>
<comment type="function">
    <text evidence="8">Together with its co-chaperonin GroES, plays an essential role in assisting protein folding. The GroEL-GroES system forms a nano-cage that allows encapsulation of the non-native substrate proteins and provides a physical environment optimized to promote and accelerate protein folding.</text>
</comment>
<evidence type="ECO:0000313" key="9">
    <source>
        <dbReference type="EMBL" id="TGN39144.1"/>
    </source>
</evidence>
<evidence type="ECO:0000256" key="2">
    <source>
        <dbReference type="ARBA" id="ARBA00022490"/>
    </source>
</evidence>
<protein>
    <recommendedName>
        <fullName evidence="8">60 kDa chaperonin</fullName>
    </recommendedName>
</protein>
<keyword evidence="5" id="KW-0143">Chaperone</keyword>